<dbReference type="SMART" id="SM00254">
    <property type="entry name" value="ShKT"/>
    <property type="match status" value="2"/>
</dbReference>
<evidence type="ECO:0000259" key="16">
    <source>
        <dbReference type="PROSITE" id="PS50070"/>
    </source>
</evidence>
<reference evidence="20 21" key="1">
    <citation type="submission" date="2024-11" db="EMBL/GenBank/DDBJ databases">
        <title>Chromosome-level genome assembly of the freshwater bivalve Anodonta woodiana.</title>
        <authorList>
            <person name="Chen X."/>
        </authorList>
    </citation>
    <scope>NUCLEOTIDE SEQUENCE [LARGE SCALE GENOMIC DNA]</scope>
    <source>
        <strain evidence="20">MN2024</strain>
        <tissue evidence="20">Gills</tissue>
    </source>
</reference>
<evidence type="ECO:0000256" key="8">
    <source>
        <dbReference type="ARBA" id="ARBA00023049"/>
    </source>
</evidence>
<keyword evidence="11" id="KW-0768">Sushi</keyword>
<dbReference type="EC" id="3.4.24.-" evidence="13"/>
<evidence type="ECO:0000256" key="9">
    <source>
        <dbReference type="ARBA" id="ARBA00023157"/>
    </source>
</evidence>
<dbReference type="Gene3D" id="3.40.390.10">
    <property type="entry name" value="Collagenase (Catalytic Domain)"/>
    <property type="match status" value="1"/>
</dbReference>
<keyword evidence="6 12" id="KW-0378">Hydrolase</keyword>
<dbReference type="InterPro" id="IPR000436">
    <property type="entry name" value="Sushi_SCR_CCP_dom"/>
</dbReference>
<name>A0ABD3VWC5_SINWO</name>
<feature type="non-terminal residue" evidence="20">
    <location>
        <position position="1"/>
    </location>
</feature>
<keyword evidence="8 12" id="KW-0482">Metalloprotease</keyword>
<proteinExistence type="predicted"/>
<dbReference type="PROSITE" id="PS51864">
    <property type="entry name" value="ASTACIN"/>
    <property type="match status" value="1"/>
</dbReference>
<evidence type="ECO:0000259" key="14">
    <source>
        <dbReference type="PROSITE" id="PS01180"/>
    </source>
</evidence>
<dbReference type="PROSITE" id="PS00021">
    <property type="entry name" value="KRINGLE_1"/>
    <property type="match status" value="1"/>
</dbReference>
<dbReference type="PROSITE" id="PS01180">
    <property type="entry name" value="CUB"/>
    <property type="match status" value="1"/>
</dbReference>
<dbReference type="CDD" id="cd00041">
    <property type="entry name" value="CUB"/>
    <property type="match status" value="1"/>
</dbReference>
<dbReference type="CDD" id="cd00033">
    <property type="entry name" value="CCP"/>
    <property type="match status" value="2"/>
</dbReference>
<keyword evidence="9 10" id="KW-1015">Disulfide bond</keyword>
<comment type="caution">
    <text evidence="10">Lacks conserved residue(s) required for the propagation of feature annotation.</text>
</comment>
<dbReference type="Gene3D" id="2.40.20.10">
    <property type="entry name" value="Plasminogen Kringle 4"/>
    <property type="match status" value="1"/>
</dbReference>
<feature type="domain" description="Peptidase M12A" evidence="19">
    <location>
        <begin position="1"/>
        <end position="172"/>
    </location>
</feature>
<dbReference type="InterPro" id="IPR024079">
    <property type="entry name" value="MetalloPept_cat_dom_sf"/>
</dbReference>
<dbReference type="InterPro" id="IPR018056">
    <property type="entry name" value="Kringle_CS"/>
</dbReference>
<feature type="binding site" evidence="12">
    <location>
        <position position="79"/>
    </location>
    <ligand>
        <name>Zn(2+)</name>
        <dbReference type="ChEBI" id="CHEBI:29105"/>
        <note>catalytic</note>
    </ligand>
</feature>
<dbReference type="SMART" id="SM00034">
    <property type="entry name" value="CLECT"/>
    <property type="match status" value="1"/>
</dbReference>
<accession>A0ABD3VWC5</accession>
<dbReference type="GO" id="GO:0004222">
    <property type="term" value="F:metalloendopeptidase activity"/>
    <property type="evidence" value="ECO:0007669"/>
    <property type="project" value="UniProtKB-UniRule"/>
</dbReference>
<dbReference type="SUPFAM" id="SSF56436">
    <property type="entry name" value="C-type lectin-like"/>
    <property type="match status" value="1"/>
</dbReference>
<dbReference type="SUPFAM" id="SSF49854">
    <property type="entry name" value="Spermadhesin, CUB domain"/>
    <property type="match status" value="1"/>
</dbReference>
<dbReference type="InterPro" id="IPR035914">
    <property type="entry name" value="Sperma_CUB_dom_sf"/>
</dbReference>
<evidence type="ECO:0000256" key="6">
    <source>
        <dbReference type="ARBA" id="ARBA00022801"/>
    </source>
</evidence>
<comment type="caution">
    <text evidence="20">The sequence shown here is derived from an EMBL/GenBank/DDBJ whole genome shotgun (WGS) entry which is preliminary data.</text>
</comment>
<dbReference type="AlphaFoldDB" id="A0ABD3VWC5"/>
<feature type="disulfide bond" evidence="10">
    <location>
        <begin position="606"/>
        <end position="629"/>
    </location>
</feature>
<dbReference type="Pfam" id="PF01400">
    <property type="entry name" value="Astacin"/>
    <property type="match status" value="1"/>
</dbReference>
<dbReference type="SMART" id="SM00235">
    <property type="entry name" value="ZnMc"/>
    <property type="match status" value="1"/>
</dbReference>
<dbReference type="SMART" id="SM00130">
    <property type="entry name" value="KR"/>
    <property type="match status" value="1"/>
</dbReference>
<dbReference type="PANTHER" id="PTHR10127:SF780">
    <property type="entry name" value="METALLOENDOPEPTIDASE"/>
    <property type="match status" value="1"/>
</dbReference>
<keyword evidence="21" id="KW-1185">Reference proteome</keyword>
<dbReference type="InterPro" id="IPR003582">
    <property type="entry name" value="ShKT_dom"/>
</dbReference>
<organism evidence="20 21">
    <name type="scientific">Sinanodonta woodiana</name>
    <name type="common">Chinese pond mussel</name>
    <name type="synonym">Anodonta woodiana</name>
    <dbReference type="NCBI Taxonomy" id="1069815"/>
    <lineage>
        <taxon>Eukaryota</taxon>
        <taxon>Metazoa</taxon>
        <taxon>Spiralia</taxon>
        <taxon>Lophotrochozoa</taxon>
        <taxon>Mollusca</taxon>
        <taxon>Bivalvia</taxon>
        <taxon>Autobranchia</taxon>
        <taxon>Heteroconchia</taxon>
        <taxon>Palaeoheterodonta</taxon>
        <taxon>Unionida</taxon>
        <taxon>Unionoidea</taxon>
        <taxon>Unionidae</taxon>
        <taxon>Unioninae</taxon>
        <taxon>Sinanodonta</taxon>
    </lineage>
</organism>
<dbReference type="InterPro" id="IPR016186">
    <property type="entry name" value="C-type_lectin-like/link_sf"/>
</dbReference>
<evidence type="ECO:0000313" key="21">
    <source>
        <dbReference type="Proteomes" id="UP001634394"/>
    </source>
</evidence>
<dbReference type="Pfam" id="PF00084">
    <property type="entry name" value="Sushi"/>
    <property type="match status" value="2"/>
</dbReference>
<evidence type="ECO:0000259" key="15">
    <source>
        <dbReference type="PROSITE" id="PS50041"/>
    </source>
</evidence>
<dbReference type="Pfam" id="PF00051">
    <property type="entry name" value="Kringle"/>
    <property type="match status" value="1"/>
</dbReference>
<dbReference type="Pfam" id="PF16977">
    <property type="entry name" value="ApeC"/>
    <property type="match status" value="1"/>
</dbReference>
<dbReference type="InterPro" id="IPR035976">
    <property type="entry name" value="Sushi/SCR/CCP_sf"/>
</dbReference>
<comment type="function">
    <text evidence="1">Metalloprotease.</text>
</comment>
<dbReference type="SMART" id="SM00042">
    <property type="entry name" value="CUB"/>
    <property type="match status" value="1"/>
</dbReference>
<keyword evidence="7 12" id="KW-0862">Zinc</keyword>
<dbReference type="InterPro" id="IPR000001">
    <property type="entry name" value="Kringle"/>
</dbReference>
<evidence type="ECO:0000256" key="2">
    <source>
        <dbReference type="ARBA" id="ARBA00022572"/>
    </source>
</evidence>
<dbReference type="InterPro" id="IPR016187">
    <property type="entry name" value="CTDL_fold"/>
</dbReference>
<dbReference type="PROSITE" id="PS51670">
    <property type="entry name" value="SHKT"/>
    <property type="match status" value="1"/>
</dbReference>
<evidence type="ECO:0000256" key="13">
    <source>
        <dbReference type="RuleBase" id="RU361183"/>
    </source>
</evidence>
<dbReference type="InterPro" id="IPR000859">
    <property type="entry name" value="CUB_dom"/>
</dbReference>
<evidence type="ECO:0000256" key="12">
    <source>
        <dbReference type="PROSITE-ProRule" id="PRU01211"/>
    </source>
</evidence>
<evidence type="ECO:0000256" key="10">
    <source>
        <dbReference type="PROSITE-ProRule" id="PRU00121"/>
    </source>
</evidence>
<evidence type="ECO:0000259" key="18">
    <source>
        <dbReference type="PROSITE" id="PS51670"/>
    </source>
</evidence>
<dbReference type="SUPFAM" id="SSF55486">
    <property type="entry name" value="Metalloproteases ('zincins'), catalytic domain"/>
    <property type="match status" value="1"/>
</dbReference>
<dbReference type="GO" id="GO:0008270">
    <property type="term" value="F:zinc ion binding"/>
    <property type="evidence" value="ECO:0007669"/>
    <property type="project" value="UniProtKB-UniRule"/>
</dbReference>
<gene>
    <name evidence="20" type="ORF">ACJMK2_043250</name>
</gene>
<feature type="domain" description="ShKT" evidence="18">
    <location>
        <begin position="637"/>
        <end position="672"/>
    </location>
</feature>
<evidence type="ECO:0000259" key="19">
    <source>
        <dbReference type="PROSITE" id="PS51864"/>
    </source>
</evidence>
<evidence type="ECO:0000256" key="4">
    <source>
        <dbReference type="ARBA" id="ARBA00022723"/>
    </source>
</evidence>
<dbReference type="Gene3D" id="3.10.100.10">
    <property type="entry name" value="Mannose-Binding Protein A, subunit A"/>
    <property type="match status" value="1"/>
</dbReference>
<evidence type="ECO:0000256" key="1">
    <source>
        <dbReference type="ARBA" id="ARBA00002657"/>
    </source>
</evidence>
<dbReference type="PROSITE" id="PS50070">
    <property type="entry name" value="KRINGLE_2"/>
    <property type="match status" value="1"/>
</dbReference>
<feature type="domain" description="CUB" evidence="14">
    <location>
        <begin position="434"/>
        <end position="549"/>
    </location>
</feature>
<dbReference type="Proteomes" id="UP001634394">
    <property type="component" value="Unassembled WGS sequence"/>
</dbReference>
<dbReference type="SMART" id="SM00032">
    <property type="entry name" value="CCP"/>
    <property type="match status" value="2"/>
</dbReference>
<dbReference type="SUPFAM" id="SSF57440">
    <property type="entry name" value="Kringle-like"/>
    <property type="match status" value="1"/>
</dbReference>
<dbReference type="GO" id="GO:0006508">
    <property type="term" value="P:proteolysis"/>
    <property type="evidence" value="ECO:0007669"/>
    <property type="project" value="UniProtKB-KW"/>
</dbReference>
<dbReference type="InterPro" id="IPR001506">
    <property type="entry name" value="Peptidase_M12A"/>
</dbReference>
<dbReference type="EMBL" id="JBJQND010000009">
    <property type="protein sequence ID" value="KAL3865902.1"/>
    <property type="molecule type" value="Genomic_DNA"/>
</dbReference>
<dbReference type="PROSITE" id="PS50041">
    <property type="entry name" value="C_TYPE_LECTIN_2"/>
    <property type="match status" value="1"/>
</dbReference>
<protein>
    <recommendedName>
        <fullName evidence="13">Metalloendopeptidase</fullName>
        <ecNumber evidence="13">3.4.24.-</ecNumber>
    </recommendedName>
</protein>
<keyword evidence="2 10" id="KW-0420">Kringle</keyword>
<dbReference type="InterPro" id="IPR001304">
    <property type="entry name" value="C-type_lectin-like"/>
</dbReference>
<feature type="binding site" evidence="12">
    <location>
        <position position="73"/>
    </location>
    <ligand>
        <name>Zn(2+)</name>
        <dbReference type="ChEBI" id="CHEBI:29105"/>
        <note>catalytic</note>
    </ligand>
</feature>
<dbReference type="PROSITE" id="PS50923">
    <property type="entry name" value="SUSHI"/>
    <property type="match status" value="2"/>
</dbReference>
<feature type="domain" description="Kringle" evidence="16">
    <location>
        <begin position="564"/>
        <end position="637"/>
    </location>
</feature>
<dbReference type="Gene3D" id="2.60.120.290">
    <property type="entry name" value="Spermadhesin, CUB domain"/>
    <property type="match status" value="1"/>
</dbReference>
<dbReference type="PRINTS" id="PR00480">
    <property type="entry name" value="ASTACIN"/>
</dbReference>
<feature type="domain" description="Sushi" evidence="17">
    <location>
        <begin position="684"/>
        <end position="742"/>
    </location>
</feature>
<feature type="disulfide bond" evidence="10">
    <location>
        <begin position="578"/>
        <end position="617"/>
    </location>
</feature>
<dbReference type="CDD" id="cd00037">
    <property type="entry name" value="CLECT"/>
    <property type="match status" value="1"/>
</dbReference>
<feature type="domain" description="Sushi" evidence="17">
    <location>
        <begin position="922"/>
        <end position="982"/>
    </location>
</feature>
<evidence type="ECO:0000256" key="7">
    <source>
        <dbReference type="ARBA" id="ARBA00022833"/>
    </source>
</evidence>
<evidence type="ECO:0000256" key="5">
    <source>
        <dbReference type="ARBA" id="ARBA00022729"/>
    </source>
</evidence>
<dbReference type="Pfam" id="PF00431">
    <property type="entry name" value="CUB"/>
    <property type="match status" value="1"/>
</dbReference>
<sequence length="1153" mass="129072">SIFDQVFPRYETMTCIRFVPWNNSVPSLYGLSHHNYLIFIQDHGCWSVVGNIRKSGQKISCCQGTACVHEIGHALGFLHEQEVPVRDDYVRINYQNIVSGKQANFYKKAQQNSRTFGYFDMSSIMEYGLTAFTKNKQQTISVFDTDLEYLFGHQDTEEFYMFAELHNVYKCKDLKCPEFPLECLNDGYVAYVHDKCVCRCPPGLNYETGCATPLNTATWPAGRYSLLKPVSGCPPGFEEGWTRLWTNQFGRHSSLDISAQFHSAGRFGHNYLTFSYCSKTYKHHPGTESSWPQGNYCTFRFNITCPPGFQSVNERYGTLSSFYNITDVGVLPDHSFQGSMKVGMCCRSDGNAEAPISLPTHTPFILFKNNHHTCQQVNNMTLIEEHIDWDHSTFDSSVLIGRRLHSKRDDQYLTKLQYCYYTPASAASSSEDQCGDVINLSDAQKWKTFTTPNYPQNYHGTKTCTWFIKGPANSKIVLNFHDFGVYKSGSNDCAGHVEIRYSLPGQPGVKYCGNGFKKSIMSNTNMLSLTLHAAPQLTRNAFNATVTLVRESDMCYTNGAKDGSYAGKVNYGRNFETCLSWDKVTNCPHHMFNNIDVEYDLTGNYCRNPNSGLGPWCYTTAETCKRTYCDACQLLNCYDLFDDCNIWIHNNSKFCQSDEEAVRGCRKTCGLCQSIPQSGPVSSTTCDVPAVPADGVPTIRLKASYNVGEKVVFRCKSGGSDIQAITCTSDKSWTSLSYVCGTCPPGWSGHANSCYQFVDESVTKTAADKRCSQLHAGSSLTSCSSSDEADVLSRIVGDNQMTWLGGTDLQHHGQLKWDDGTVNNFSNWQGNPWSAGGDRHCLVMHVGGKWTNVRCTESHKFVCKYKPAERVICADQRPDCSLLIQRTPDLCVRYRETFALAKCAKTCGMCTDKTAGVHLSSVACRKFDFGPNITLVRNVTSLKVGQVIQYSCLQGYVLVSGDLVRMCQISGTLTGTTPKCIVQDESSTSVSNVDIRHRHLTGSKGIAYFANSTYMTIQRTGDIKRWIFYSNFDGLAVLQVWRQTSTVDQFLLVGRNIIQNTRNGRNVTVDIPRGLRIHVQPGDMIGIHYDFVHPSGISFDDCKTEYNPEGGHLFISKFAVAHVTNWVPGKTYLFRPSNACQIFSLNAIIGPRE</sequence>
<evidence type="ECO:0000256" key="11">
    <source>
        <dbReference type="PROSITE-ProRule" id="PRU00302"/>
    </source>
</evidence>
<feature type="binding site" evidence="12">
    <location>
        <position position="69"/>
    </location>
    <ligand>
        <name>Zn(2+)</name>
        <dbReference type="ChEBI" id="CHEBI:29105"/>
        <note>catalytic</note>
    </ligand>
</feature>
<evidence type="ECO:0000256" key="3">
    <source>
        <dbReference type="ARBA" id="ARBA00022670"/>
    </source>
</evidence>
<dbReference type="InterPro" id="IPR038178">
    <property type="entry name" value="Kringle_sf"/>
</dbReference>
<evidence type="ECO:0000313" key="20">
    <source>
        <dbReference type="EMBL" id="KAL3865902.1"/>
    </source>
</evidence>
<keyword evidence="5" id="KW-0732">Signal</keyword>
<dbReference type="InterPro" id="IPR031569">
    <property type="entry name" value="ApeC"/>
</dbReference>
<feature type="disulfide bond" evidence="11">
    <location>
        <begin position="924"/>
        <end position="967"/>
    </location>
</feature>
<dbReference type="InterPro" id="IPR013806">
    <property type="entry name" value="Kringle-like"/>
</dbReference>
<evidence type="ECO:0000259" key="17">
    <source>
        <dbReference type="PROSITE" id="PS50923"/>
    </source>
</evidence>
<dbReference type="SUPFAM" id="SSF57535">
    <property type="entry name" value="Complement control module/SCR domain"/>
    <property type="match status" value="2"/>
</dbReference>
<keyword evidence="3 12" id="KW-0645">Protease</keyword>
<dbReference type="InterPro" id="IPR006026">
    <property type="entry name" value="Peptidase_Metallo"/>
</dbReference>
<comment type="cofactor">
    <cofactor evidence="12 13">
        <name>Zn(2+)</name>
        <dbReference type="ChEBI" id="CHEBI:29105"/>
    </cofactor>
    <text evidence="12 13">Binds 1 zinc ion per subunit.</text>
</comment>
<dbReference type="PANTHER" id="PTHR10127">
    <property type="entry name" value="DISCOIDIN, CUB, EGF, LAMININ , AND ZINC METALLOPROTEASE DOMAIN CONTAINING"/>
    <property type="match status" value="1"/>
</dbReference>
<feature type="domain" description="C-type lectin" evidence="15">
    <location>
        <begin position="750"/>
        <end position="864"/>
    </location>
</feature>
<dbReference type="Gene3D" id="2.10.70.10">
    <property type="entry name" value="Complement Module, domain 1"/>
    <property type="match status" value="2"/>
</dbReference>
<dbReference type="Pfam" id="PF00059">
    <property type="entry name" value="Lectin_C"/>
    <property type="match status" value="1"/>
</dbReference>
<feature type="active site" evidence="12">
    <location>
        <position position="70"/>
    </location>
</feature>
<keyword evidence="4 12" id="KW-0479">Metal-binding</keyword>